<protein>
    <submittedName>
        <fullName evidence="1">Uncharacterized protein</fullName>
    </submittedName>
</protein>
<keyword evidence="2" id="KW-1185">Reference proteome</keyword>
<name>A0ABX9EYP5_9ENTR</name>
<dbReference type="RefSeq" id="WP_047345146.1">
    <property type="nucleotide sequence ID" value="NZ_CABGMI010000038.1"/>
</dbReference>
<organism evidence="1 2">
    <name type="scientific">Enterobacter kobei</name>
    <dbReference type="NCBI Taxonomy" id="208224"/>
    <lineage>
        <taxon>Bacteria</taxon>
        <taxon>Pseudomonadati</taxon>
        <taxon>Pseudomonadota</taxon>
        <taxon>Gammaproteobacteria</taxon>
        <taxon>Enterobacterales</taxon>
        <taxon>Enterobacteriaceae</taxon>
        <taxon>Enterobacter</taxon>
        <taxon>Enterobacter cloacae complex</taxon>
    </lineage>
</organism>
<proteinExistence type="predicted"/>
<dbReference type="Proteomes" id="UP000250603">
    <property type="component" value="Unassembled WGS sequence"/>
</dbReference>
<accession>A0ABX9EYP5</accession>
<gene>
    <name evidence="1" type="ORF">DP181_22505</name>
</gene>
<sequence length="124" mass="14256">MKVDVGVLFAKEVLNFPADDRKKIKAFIDHLKANGFNALEGRNKSSDSVSKDDRDFVNKVKVALQYKLWHYHIGIDAYDMTKPFGDRTSEYVLHYMNELTPGEIKIVDFSSHPPFRPPTPPYLI</sequence>
<comment type="caution">
    <text evidence="1">The sequence shown here is derived from an EMBL/GenBank/DDBJ whole genome shotgun (WGS) entry which is preliminary data.</text>
</comment>
<evidence type="ECO:0000313" key="2">
    <source>
        <dbReference type="Proteomes" id="UP000250603"/>
    </source>
</evidence>
<dbReference type="EMBL" id="QMCK01000084">
    <property type="protein sequence ID" value="RAY20525.1"/>
    <property type="molecule type" value="Genomic_DNA"/>
</dbReference>
<reference evidence="1 2" key="1">
    <citation type="submission" date="2018-06" db="EMBL/GenBank/DDBJ databases">
        <title>ACT-28, a chromosomally-encoded AmpC with carbapenemase activity from Enterobacter kobei.</title>
        <authorList>
            <person name="Jousset A.B."/>
            <person name="Oueslati S."/>
            <person name="Bernabeu S."/>
            <person name="Takissian J."/>
            <person name="Creton E."/>
            <person name="Vogel A."/>
            <person name="Cotellon G."/>
            <person name="Bonnin R.A."/>
            <person name="Dortet L."/>
            <person name="Naas T."/>
        </authorList>
    </citation>
    <scope>NUCLEOTIDE SEQUENCE [LARGE SCALE GENOMIC DNA]</scope>
    <source>
        <strain evidence="1 2">149H6</strain>
    </source>
</reference>
<evidence type="ECO:0000313" key="1">
    <source>
        <dbReference type="EMBL" id="RAY20525.1"/>
    </source>
</evidence>